<dbReference type="InterPro" id="IPR000485">
    <property type="entry name" value="AsnC-type_HTH_dom"/>
</dbReference>
<feature type="domain" description="Transcription regulator AsnC/Lrp ligand binding" evidence="4">
    <location>
        <begin position="62"/>
        <end position="130"/>
    </location>
</feature>
<dbReference type="SUPFAM" id="SSF54909">
    <property type="entry name" value="Dimeric alpha+beta barrel"/>
    <property type="match status" value="1"/>
</dbReference>
<evidence type="ECO:0000259" key="5">
    <source>
        <dbReference type="Pfam" id="PF13404"/>
    </source>
</evidence>
<dbReference type="PANTHER" id="PTHR30154">
    <property type="entry name" value="LEUCINE-RESPONSIVE REGULATORY PROTEIN"/>
    <property type="match status" value="1"/>
</dbReference>
<evidence type="ECO:0000313" key="6">
    <source>
        <dbReference type="EMBL" id="QNS07634.1"/>
    </source>
</evidence>
<dbReference type="PANTHER" id="PTHR30154:SF34">
    <property type="entry name" value="TRANSCRIPTIONAL REGULATOR AZLB"/>
    <property type="match status" value="1"/>
</dbReference>
<keyword evidence="1" id="KW-0805">Transcription regulation</keyword>
<dbReference type="KEGG" id="sxn:IAG42_31205"/>
<accession>A0A7H1BFX9</accession>
<dbReference type="Gene3D" id="3.30.70.920">
    <property type="match status" value="1"/>
</dbReference>
<dbReference type="RefSeq" id="WP_188340296.1">
    <property type="nucleotide sequence ID" value="NZ_CP061281.1"/>
</dbReference>
<gene>
    <name evidence="6" type="ORF">IAG42_31205</name>
</gene>
<dbReference type="InterPro" id="IPR019887">
    <property type="entry name" value="Tscrpt_reg_AsnC/Lrp_C"/>
</dbReference>
<evidence type="ECO:0000256" key="1">
    <source>
        <dbReference type="ARBA" id="ARBA00023015"/>
    </source>
</evidence>
<name>A0A7H1BFX9_9ACTN</name>
<dbReference type="AlphaFoldDB" id="A0A7H1BFX9"/>
<proteinExistence type="predicted"/>
<dbReference type="PRINTS" id="PR00033">
    <property type="entry name" value="HTHASNC"/>
</dbReference>
<dbReference type="EMBL" id="CP061281">
    <property type="protein sequence ID" value="QNS07634.1"/>
    <property type="molecule type" value="Genomic_DNA"/>
</dbReference>
<dbReference type="Pfam" id="PF01037">
    <property type="entry name" value="AsnC_trans_reg"/>
    <property type="match status" value="1"/>
</dbReference>
<dbReference type="Gene3D" id="1.10.10.10">
    <property type="entry name" value="Winged helix-like DNA-binding domain superfamily/Winged helix DNA-binding domain"/>
    <property type="match status" value="1"/>
</dbReference>
<protein>
    <submittedName>
        <fullName evidence="6">Lrp/AsnC family transcriptional regulator</fullName>
    </submittedName>
</protein>
<dbReference type="InterPro" id="IPR036388">
    <property type="entry name" value="WH-like_DNA-bd_sf"/>
</dbReference>
<dbReference type="GO" id="GO:0043565">
    <property type="term" value="F:sequence-specific DNA binding"/>
    <property type="evidence" value="ECO:0007669"/>
    <property type="project" value="InterPro"/>
</dbReference>
<evidence type="ECO:0000313" key="7">
    <source>
        <dbReference type="Proteomes" id="UP000516428"/>
    </source>
</evidence>
<dbReference type="SUPFAM" id="SSF46785">
    <property type="entry name" value="Winged helix' DNA-binding domain"/>
    <property type="match status" value="2"/>
</dbReference>
<evidence type="ECO:0000259" key="4">
    <source>
        <dbReference type="Pfam" id="PF01037"/>
    </source>
</evidence>
<keyword evidence="3" id="KW-0804">Transcription</keyword>
<reference evidence="6 7" key="1">
    <citation type="submission" date="2020-09" db="EMBL/GenBank/DDBJ databases">
        <title>A novel species.</title>
        <authorList>
            <person name="Gao J."/>
        </authorList>
    </citation>
    <scope>NUCLEOTIDE SEQUENCE [LARGE SCALE GENOMIC DNA]</scope>
    <source>
        <strain evidence="6 7">CRXT-Y-14</strain>
    </source>
</reference>
<keyword evidence="2" id="KW-0238">DNA-binding</keyword>
<sequence length="325" mass="36528">MLDPTDERLIHALQIEPRASWTDLAPVVGVDAATLGRRWNRLRDEGVVWVTGFRPRRQLAMIEIECAPDQIDATARELEQDRAVWVLDFCSGARDLLAIVSFDDLSDLSDYALRRLGEKEGLRGMRTHPVNEILVDAANWRLRALTAEEAARVRPPRGPRARAARTVPDDLREAIEAEVWRDGRVAVTAIAERHGFSPQRVADALATLRRGGELLFRTDLAREVSGWPVYTWYFVEASARTIETVRTALGTVPEVRLAFTSPSRYNLILAVWLRRLADVNRFEMALGAALPDSRIADRSVVLSMRKHMAQIIGPDTRSRGYSGDV</sequence>
<keyword evidence="7" id="KW-1185">Reference proteome</keyword>
<organism evidence="6 7">
    <name type="scientific">Streptomyces xanthii</name>
    <dbReference type="NCBI Taxonomy" id="2768069"/>
    <lineage>
        <taxon>Bacteria</taxon>
        <taxon>Bacillati</taxon>
        <taxon>Actinomycetota</taxon>
        <taxon>Actinomycetes</taxon>
        <taxon>Kitasatosporales</taxon>
        <taxon>Streptomycetaceae</taxon>
        <taxon>Streptomyces</taxon>
    </lineage>
</organism>
<evidence type="ECO:0000256" key="3">
    <source>
        <dbReference type="ARBA" id="ARBA00023163"/>
    </source>
</evidence>
<dbReference type="SMART" id="SM00344">
    <property type="entry name" value="HTH_ASNC"/>
    <property type="match status" value="1"/>
</dbReference>
<dbReference type="Pfam" id="PF13404">
    <property type="entry name" value="HTH_AsnC-type"/>
    <property type="match status" value="1"/>
</dbReference>
<dbReference type="InterPro" id="IPR019888">
    <property type="entry name" value="Tscrpt_reg_AsnC-like"/>
</dbReference>
<dbReference type="Proteomes" id="UP000516428">
    <property type="component" value="Chromosome"/>
</dbReference>
<evidence type="ECO:0000256" key="2">
    <source>
        <dbReference type="ARBA" id="ARBA00023125"/>
    </source>
</evidence>
<dbReference type="InterPro" id="IPR011008">
    <property type="entry name" value="Dimeric_a/b-barrel"/>
</dbReference>
<dbReference type="GO" id="GO:0043200">
    <property type="term" value="P:response to amino acid"/>
    <property type="evidence" value="ECO:0007669"/>
    <property type="project" value="TreeGrafter"/>
</dbReference>
<dbReference type="InterPro" id="IPR036390">
    <property type="entry name" value="WH_DNA-bd_sf"/>
</dbReference>
<dbReference type="GO" id="GO:0005829">
    <property type="term" value="C:cytosol"/>
    <property type="evidence" value="ECO:0007669"/>
    <property type="project" value="TreeGrafter"/>
</dbReference>
<feature type="domain" description="HTH asnC-type" evidence="5">
    <location>
        <begin position="2"/>
        <end position="43"/>
    </location>
</feature>